<evidence type="ECO:0008006" key="3">
    <source>
        <dbReference type="Google" id="ProtNLM"/>
    </source>
</evidence>
<reference evidence="2" key="1">
    <citation type="journal article" date="2019" name="Int. J. Syst. Evol. Microbiol.">
        <title>The Global Catalogue of Microorganisms (GCM) 10K type strain sequencing project: providing services to taxonomists for standard genome sequencing and annotation.</title>
        <authorList>
            <consortium name="The Broad Institute Genomics Platform"/>
            <consortium name="The Broad Institute Genome Sequencing Center for Infectious Disease"/>
            <person name="Wu L."/>
            <person name="Ma J."/>
        </authorList>
    </citation>
    <scope>NUCLEOTIDE SEQUENCE [LARGE SCALE GENOMIC DNA]</scope>
    <source>
        <strain evidence="2">IBRC-M 10906</strain>
    </source>
</reference>
<comment type="caution">
    <text evidence="1">The sequence shown here is derived from an EMBL/GenBank/DDBJ whole genome shotgun (WGS) entry which is preliminary data.</text>
</comment>
<dbReference type="Proteomes" id="UP001597478">
    <property type="component" value="Unassembled WGS sequence"/>
</dbReference>
<evidence type="ECO:0000313" key="2">
    <source>
        <dbReference type="Proteomes" id="UP001597478"/>
    </source>
</evidence>
<name>A0ABW5WCP7_9PSEU</name>
<keyword evidence="2" id="KW-1185">Reference proteome</keyword>
<protein>
    <recommendedName>
        <fullName evidence="3">Histidine kinase</fullName>
    </recommendedName>
</protein>
<sequence length="163" mass="17796">MYVDGADLGVGDARSFPTPLSQLQDARRLRQRLSSRLAPWVGESSLDVELAVDGLLTVAASVRWRLRAAHLVARPEGRNLKIRIEVRGVVGEPSGASATRLPQRSLARDLLDACAADWAADEEYGRVCLWVELVLSVAETPPSLLTTSFTFSPPTSAHRHSRL</sequence>
<accession>A0ABW5WCP7</accession>
<dbReference type="EMBL" id="JBHUOF010000023">
    <property type="protein sequence ID" value="MFD2801259.1"/>
    <property type="molecule type" value="Genomic_DNA"/>
</dbReference>
<dbReference type="RefSeq" id="WP_377393985.1">
    <property type="nucleotide sequence ID" value="NZ_JBHSAN010000051.1"/>
</dbReference>
<gene>
    <name evidence="1" type="ORF">ACFS2C_17840</name>
</gene>
<proteinExistence type="predicted"/>
<evidence type="ECO:0000313" key="1">
    <source>
        <dbReference type="EMBL" id="MFD2801259.1"/>
    </source>
</evidence>
<organism evidence="1 2">
    <name type="scientific">Prauserella oleivorans</name>
    <dbReference type="NCBI Taxonomy" id="1478153"/>
    <lineage>
        <taxon>Bacteria</taxon>
        <taxon>Bacillati</taxon>
        <taxon>Actinomycetota</taxon>
        <taxon>Actinomycetes</taxon>
        <taxon>Pseudonocardiales</taxon>
        <taxon>Pseudonocardiaceae</taxon>
        <taxon>Prauserella</taxon>
    </lineage>
</organism>